<feature type="domain" description="Reverse transcriptase" evidence="1">
    <location>
        <begin position="31"/>
        <end position="301"/>
    </location>
</feature>
<evidence type="ECO:0000313" key="3">
    <source>
        <dbReference type="Proteomes" id="UP001497623"/>
    </source>
</evidence>
<evidence type="ECO:0000259" key="1">
    <source>
        <dbReference type="PROSITE" id="PS50878"/>
    </source>
</evidence>
<dbReference type="CDD" id="cd01650">
    <property type="entry name" value="RT_nLTR_like"/>
    <property type="match status" value="1"/>
</dbReference>
<dbReference type="EMBL" id="CAXKWB010020723">
    <property type="protein sequence ID" value="CAL4122756.1"/>
    <property type="molecule type" value="Genomic_DNA"/>
</dbReference>
<sequence>MSALGPDHFPVVLLQQCAEELSEPLYIIWRYSLDSGDIAPFLKKAIICPIQKANTQRCHPKSYRPVSLTSHIIKVFERIMRSTIVNHLELHNLLPKNQHGFISGRSTLSQLLNQIEQMIRAWEEGKATDTIYLDFAKAFDKVDHNILCHKIKRLGISGKVGIWISKFLSGRYQQVSANGVLSSPAPVISGVTQGTVLGPILFIIMIEDLDCDLLHSVASKYADDTRVTAKMSSQEEAQCFQKELEEKIYAWGPANNMKLNGEKFEHLHVGHNLNQVKSSYTDPSGNILVEKDHIKDLGVTLSNRLTWTRHIEEVLSKARIMSSWALRTFTTRKKIQWLPSGILKSGQF</sequence>
<dbReference type="PROSITE" id="PS50878">
    <property type="entry name" value="RT_POL"/>
    <property type="match status" value="1"/>
</dbReference>
<evidence type="ECO:0000313" key="2">
    <source>
        <dbReference type="EMBL" id="CAL4122756.1"/>
    </source>
</evidence>
<reference evidence="2 3" key="1">
    <citation type="submission" date="2024-05" db="EMBL/GenBank/DDBJ databases">
        <authorList>
            <person name="Wallberg A."/>
        </authorList>
    </citation>
    <scope>NUCLEOTIDE SEQUENCE [LARGE SCALE GENOMIC DNA]</scope>
</reference>
<gene>
    <name evidence="2" type="ORF">MNOR_LOCUS23478</name>
</gene>
<organism evidence="2 3">
    <name type="scientific">Meganyctiphanes norvegica</name>
    <name type="common">Northern krill</name>
    <name type="synonym">Thysanopoda norvegica</name>
    <dbReference type="NCBI Taxonomy" id="48144"/>
    <lineage>
        <taxon>Eukaryota</taxon>
        <taxon>Metazoa</taxon>
        <taxon>Ecdysozoa</taxon>
        <taxon>Arthropoda</taxon>
        <taxon>Crustacea</taxon>
        <taxon>Multicrustacea</taxon>
        <taxon>Malacostraca</taxon>
        <taxon>Eumalacostraca</taxon>
        <taxon>Eucarida</taxon>
        <taxon>Euphausiacea</taxon>
        <taxon>Euphausiidae</taxon>
        <taxon>Meganyctiphanes</taxon>
    </lineage>
</organism>
<dbReference type="Proteomes" id="UP001497623">
    <property type="component" value="Unassembled WGS sequence"/>
</dbReference>
<dbReference type="Pfam" id="PF00078">
    <property type="entry name" value="RVT_1"/>
    <property type="match status" value="1"/>
</dbReference>
<name>A0AAV2RFJ2_MEGNR</name>
<dbReference type="AlphaFoldDB" id="A0AAV2RFJ2"/>
<protein>
    <recommendedName>
        <fullName evidence="1">Reverse transcriptase domain-containing protein</fullName>
    </recommendedName>
</protein>
<accession>A0AAV2RFJ2</accession>
<comment type="caution">
    <text evidence="2">The sequence shown here is derived from an EMBL/GenBank/DDBJ whole genome shotgun (WGS) entry which is preliminary data.</text>
</comment>
<keyword evidence="3" id="KW-1185">Reference proteome</keyword>
<dbReference type="GO" id="GO:0071897">
    <property type="term" value="P:DNA biosynthetic process"/>
    <property type="evidence" value="ECO:0007669"/>
    <property type="project" value="UniProtKB-ARBA"/>
</dbReference>
<dbReference type="PANTHER" id="PTHR33332">
    <property type="entry name" value="REVERSE TRANSCRIPTASE DOMAIN-CONTAINING PROTEIN"/>
    <property type="match status" value="1"/>
</dbReference>
<dbReference type="SUPFAM" id="SSF56672">
    <property type="entry name" value="DNA/RNA polymerases"/>
    <property type="match status" value="1"/>
</dbReference>
<dbReference type="InterPro" id="IPR043502">
    <property type="entry name" value="DNA/RNA_pol_sf"/>
</dbReference>
<dbReference type="InterPro" id="IPR000477">
    <property type="entry name" value="RT_dom"/>
</dbReference>
<proteinExistence type="predicted"/>